<feature type="region of interest" description="Disordered" evidence="1">
    <location>
        <begin position="92"/>
        <end position="114"/>
    </location>
</feature>
<feature type="compositionally biased region" description="Pro residues" evidence="1">
    <location>
        <begin position="396"/>
        <end position="406"/>
    </location>
</feature>
<feature type="compositionally biased region" description="Polar residues" evidence="1">
    <location>
        <begin position="104"/>
        <end position="114"/>
    </location>
</feature>
<feature type="region of interest" description="Disordered" evidence="1">
    <location>
        <begin position="31"/>
        <end position="56"/>
    </location>
</feature>
<sequence length="560" mass="61300">MNATPYMDKQIMDLTDGSSQKKDFIDLMNHPKEELDNDSDDEAHYGTHQIGGNGIKKEDIVPSYDFQPIRPLGASTQFHNYNSTPNLGTYSRPWNSSDSKSSSTPIIRNYGSSDSTEPAKILVEKDRNVFDAEIVSQIDRTVKKHTDNLLHVLEGVSARLTQMESRTRHLENSVDDLKVSVGTNHGSTDGKMRQLENILREVQEGVHIIKDKQEIMEAQLKLAKLQVSKVDQQSETPNTMHMDPAQQAASAPQQFQQQLPPPVNLPQSLPAVLPPQPPSQHPPQQGVPPSVQFPQNQIPSVVFQREPYYLPHVQSQETPNQQYQLPPSQQPHPLPGAAPHQQYQPASQPQYSQPPSYPSQQQPSLSSVSPPQLQPSLGHHVEETPFVPSQSHPPSLRQPPSQPPSGPLTSQQFYGAPSHVYEPPSGRPGYVAPSGPPEPYHYGGSPQYGGTSSIKPTQLTSAMAPSGGSGYPQLPTARVLPHALPTASGVGGGSDSAGTGNRVPVDDVVDKVTSMGFPRDHVRATVRRLTENGQAVDLNVVLDKLMNDGEFQPPRGWFGR</sequence>
<reference evidence="3" key="1">
    <citation type="journal article" date="2023" name="Science">
        <title>Elucidation of the pathway for biosynthesis of saponin adjuvants from the soapbark tree.</title>
        <authorList>
            <person name="Reed J."/>
            <person name="Orme A."/>
            <person name="El-Demerdash A."/>
            <person name="Owen C."/>
            <person name="Martin L.B.B."/>
            <person name="Misra R.C."/>
            <person name="Kikuchi S."/>
            <person name="Rejzek M."/>
            <person name="Martin A.C."/>
            <person name="Harkess A."/>
            <person name="Leebens-Mack J."/>
            <person name="Louveau T."/>
            <person name="Stephenson M.J."/>
            <person name="Osbourn A."/>
        </authorList>
    </citation>
    <scope>NUCLEOTIDE SEQUENCE</scope>
    <source>
        <strain evidence="3">S10</strain>
    </source>
</reference>
<evidence type="ECO:0000313" key="3">
    <source>
        <dbReference type="EMBL" id="KAJ7974612.1"/>
    </source>
</evidence>
<protein>
    <submittedName>
        <fullName evidence="3">Proline-rich protein 2</fullName>
    </submittedName>
</protein>
<feature type="domain" description="DUF1421" evidence="2">
    <location>
        <begin position="505"/>
        <end position="548"/>
    </location>
</feature>
<feature type="compositionally biased region" description="Low complexity" evidence="1">
    <location>
        <begin position="282"/>
        <end position="294"/>
    </location>
</feature>
<feature type="compositionally biased region" description="Polar residues" evidence="1">
    <location>
        <begin position="448"/>
        <end position="463"/>
    </location>
</feature>
<dbReference type="PANTHER" id="PTHR31805:SF14">
    <property type="entry name" value="RECEPTOR-LIKE KINASE, PUTATIVE (DUF1421)-RELATED"/>
    <property type="match status" value="1"/>
</dbReference>
<gene>
    <name evidence="3" type="ORF">O6P43_004656</name>
</gene>
<dbReference type="Proteomes" id="UP001163823">
    <property type="component" value="Chromosome 3"/>
</dbReference>
<keyword evidence="4" id="KW-1185">Reference proteome</keyword>
<dbReference type="EMBL" id="JARAOO010000003">
    <property type="protein sequence ID" value="KAJ7974612.1"/>
    <property type="molecule type" value="Genomic_DNA"/>
</dbReference>
<feature type="region of interest" description="Disordered" evidence="1">
    <location>
        <begin position="231"/>
        <end position="294"/>
    </location>
</feature>
<comment type="caution">
    <text evidence="3">The sequence shown here is derived from an EMBL/GenBank/DDBJ whole genome shotgun (WGS) entry which is preliminary data.</text>
</comment>
<dbReference type="AlphaFoldDB" id="A0AAD7Q4G5"/>
<feature type="compositionally biased region" description="Pro residues" evidence="1">
    <location>
        <begin position="272"/>
        <end position="281"/>
    </location>
</feature>
<organism evidence="3 4">
    <name type="scientific">Quillaja saponaria</name>
    <name type="common">Soap bark tree</name>
    <dbReference type="NCBI Taxonomy" id="32244"/>
    <lineage>
        <taxon>Eukaryota</taxon>
        <taxon>Viridiplantae</taxon>
        <taxon>Streptophyta</taxon>
        <taxon>Embryophyta</taxon>
        <taxon>Tracheophyta</taxon>
        <taxon>Spermatophyta</taxon>
        <taxon>Magnoliopsida</taxon>
        <taxon>eudicotyledons</taxon>
        <taxon>Gunneridae</taxon>
        <taxon>Pentapetalae</taxon>
        <taxon>rosids</taxon>
        <taxon>fabids</taxon>
        <taxon>Fabales</taxon>
        <taxon>Quillajaceae</taxon>
        <taxon>Quillaja</taxon>
    </lineage>
</organism>
<evidence type="ECO:0000313" key="4">
    <source>
        <dbReference type="Proteomes" id="UP001163823"/>
    </source>
</evidence>
<dbReference type="InterPro" id="IPR010820">
    <property type="entry name" value="DUF1421"/>
</dbReference>
<feature type="compositionally biased region" description="Low complexity" evidence="1">
    <location>
        <begin position="341"/>
        <end position="377"/>
    </location>
</feature>
<evidence type="ECO:0000256" key="1">
    <source>
        <dbReference type="SAM" id="MobiDB-lite"/>
    </source>
</evidence>
<feature type="compositionally biased region" description="Low complexity" evidence="1">
    <location>
        <begin position="244"/>
        <end position="258"/>
    </location>
</feature>
<dbReference type="KEGG" id="qsa:O6P43_004656"/>
<name>A0AAD7Q4G5_QUISA</name>
<dbReference type="Pfam" id="PF07223">
    <property type="entry name" value="DUF1421"/>
    <property type="match status" value="1"/>
</dbReference>
<dbReference type="PANTHER" id="PTHR31805">
    <property type="entry name" value="RECEPTOR-LIKE KINASE, PUTATIVE (DUF1421)-RELATED"/>
    <property type="match status" value="1"/>
</dbReference>
<accession>A0AAD7Q4G5</accession>
<evidence type="ECO:0000259" key="2">
    <source>
        <dbReference type="Pfam" id="PF07223"/>
    </source>
</evidence>
<feature type="region of interest" description="Disordered" evidence="1">
    <location>
        <begin position="315"/>
        <end position="470"/>
    </location>
</feature>
<proteinExistence type="predicted"/>